<evidence type="ECO:0000313" key="2">
    <source>
        <dbReference type="EMBL" id="ORY55581.1"/>
    </source>
</evidence>
<dbReference type="EMBL" id="MCOG01000077">
    <property type="protein sequence ID" value="ORY55581.1"/>
    <property type="molecule type" value="Genomic_DNA"/>
</dbReference>
<evidence type="ECO:0008006" key="4">
    <source>
        <dbReference type="Google" id="ProtNLM"/>
    </source>
</evidence>
<sequence length="344" mass="40022">MIKQLKNEIASDYIFSKSLEYGVNKLFEGNAIFIKCWKINESVMDLIPSYRISPLPGIKEEISGSVVVGYNLGIDKNIKKEKIEAAITAVKYISFTEINSQCNFFNKIMNEEISSLNNDSFSIKECSFLKNLHLIIMPTSKFESSSEYTKKFINYAYDFIYRNEGTANEALRKINNLTKIYSISININESVIGFIFFIITSLVLLSILLSLVVLYIKKFNPYYMFLSKDFWIISMMGLIIFLCSIFTNFGQKSTFKCYLFLVLLMLGFTLNLAPFFYKLIINFPENNKISRWVYGHRYQFLLILISIDIILIFYILLKSTILKMFLNMKEKNSKNVSCIMLLDY</sequence>
<gene>
    <name evidence="2" type="ORF">LY90DRAFT_507060</name>
</gene>
<keyword evidence="1" id="KW-0812">Transmembrane</keyword>
<proteinExistence type="predicted"/>
<evidence type="ECO:0000313" key="3">
    <source>
        <dbReference type="Proteomes" id="UP000193920"/>
    </source>
</evidence>
<feature type="transmembrane region" description="Helical" evidence="1">
    <location>
        <begin position="191"/>
        <end position="216"/>
    </location>
</feature>
<keyword evidence="1" id="KW-0472">Membrane</keyword>
<accession>A0A1Y2D8J4</accession>
<keyword evidence="1" id="KW-1133">Transmembrane helix</keyword>
<protein>
    <recommendedName>
        <fullName evidence="4">G-protein coupled receptors family 3 profile domain-containing protein</fullName>
    </recommendedName>
</protein>
<feature type="transmembrane region" description="Helical" evidence="1">
    <location>
        <begin position="231"/>
        <end position="250"/>
    </location>
</feature>
<organism evidence="2 3">
    <name type="scientific">Neocallimastix californiae</name>
    <dbReference type="NCBI Taxonomy" id="1754190"/>
    <lineage>
        <taxon>Eukaryota</taxon>
        <taxon>Fungi</taxon>
        <taxon>Fungi incertae sedis</taxon>
        <taxon>Chytridiomycota</taxon>
        <taxon>Chytridiomycota incertae sedis</taxon>
        <taxon>Neocallimastigomycetes</taxon>
        <taxon>Neocallimastigales</taxon>
        <taxon>Neocallimastigaceae</taxon>
        <taxon>Neocallimastix</taxon>
    </lineage>
</organism>
<dbReference type="Proteomes" id="UP000193920">
    <property type="component" value="Unassembled WGS sequence"/>
</dbReference>
<dbReference type="AlphaFoldDB" id="A0A1Y2D8J4"/>
<name>A0A1Y2D8J4_9FUNG</name>
<feature type="transmembrane region" description="Helical" evidence="1">
    <location>
        <begin position="257"/>
        <end position="277"/>
    </location>
</feature>
<keyword evidence="3" id="KW-1185">Reference proteome</keyword>
<dbReference type="OrthoDB" id="2157358at2759"/>
<feature type="transmembrane region" description="Helical" evidence="1">
    <location>
        <begin position="297"/>
        <end position="317"/>
    </location>
</feature>
<comment type="caution">
    <text evidence="2">The sequence shown here is derived from an EMBL/GenBank/DDBJ whole genome shotgun (WGS) entry which is preliminary data.</text>
</comment>
<evidence type="ECO:0000256" key="1">
    <source>
        <dbReference type="SAM" id="Phobius"/>
    </source>
</evidence>
<reference evidence="2 3" key="1">
    <citation type="submission" date="2016-08" db="EMBL/GenBank/DDBJ databases">
        <title>A Parts List for Fungal Cellulosomes Revealed by Comparative Genomics.</title>
        <authorList>
            <consortium name="DOE Joint Genome Institute"/>
            <person name="Haitjema C.H."/>
            <person name="Gilmore S.P."/>
            <person name="Henske J.K."/>
            <person name="Solomon K.V."/>
            <person name="De Groot R."/>
            <person name="Kuo A."/>
            <person name="Mondo S.J."/>
            <person name="Salamov A.A."/>
            <person name="Labutti K."/>
            <person name="Zhao Z."/>
            <person name="Chiniquy J."/>
            <person name="Barry K."/>
            <person name="Brewer H.M."/>
            <person name="Purvine S.O."/>
            <person name="Wright A.T."/>
            <person name="Boxma B."/>
            <person name="Van Alen T."/>
            <person name="Hackstein J.H."/>
            <person name="Baker S.E."/>
            <person name="Grigoriev I.V."/>
            <person name="O'Malley M.A."/>
        </authorList>
    </citation>
    <scope>NUCLEOTIDE SEQUENCE [LARGE SCALE GENOMIC DNA]</scope>
    <source>
        <strain evidence="2 3">G1</strain>
    </source>
</reference>